<dbReference type="SUPFAM" id="SSF54631">
    <property type="entry name" value="CBS-domain pair"/>
    <property type="match status" value="1"/>
</dbReference>
<evidence type="ECO:0000313" key="3">
    <source>
        <dbReference type="Proteomes" id="UP000030816"/>
    </source>
</evidence>
<evidence type="ECO:0000256" key="1">
    <source>
        <dbReference type="SAM" id="MobiDB-lite"/>
    </source>
</evidence>
<dbReference type="Proteomes" id="UP000030816">
    <property type="component" value="Unassembled WGS sequence"/>
</dbReference>
<dbReference type="EMBL" id="AZHE01000049">
    <property type="protein sequence ID" value="KHN93852.1"/>
    <property type="molecule type" value="Genomic_DNA"/>
</dbReference>
<dbReference type="AlphaFoldDB" id="A0A0B2WK58"/>
<keyword evidence="3" id="KW-1185">Reference proteome</keyword>
<reference evidence="2 3" key="1">
    <citation type="journal article" date="2014" name="Proc. Natl. Acad. Sci. U.S.A.">
        <title>Trajectory and genomic determinants of fungal-pathogen speciation and host adaptation.</title>
        <authorList>
            <person name="Hu X."/>
            <person name="Xiao G."/>
            <person name="Zheng P."/>
            <person name="Shang Y."/>
            <person name="Su Y."/>
            <person name="Zhang X."/>
            <person name="Liu X."/>
            <person name="Zhan S."/>
            <person name="St Leger R.J."/>
            <person name="Wang C."/>
        </authorList>
    </citation>
    <scope>NUCLEOTIDE SEQUENCE [LARGE SCALE GENOMIC DNA]</scope>
    <source>
        <strain evidence="2 3">ARSEF 1941</strain>
    </source>
</reference>
<dbReference type="PANTHER" id="PTHR42115">
    <property type="entry name" value="BETA-SYNTHASE (BETA-THIONASE), PUTATIVE (AFU_ORTHOLOGUE AFUA_3G08420)-RELATED"/>
    <property type="match status" value="1"/>
</dbReference>
<feature type="region of interest" description="Disordered" evidence="1">
    <location>
        <begin position="95"/>
        <end position="119"/>
    </location>
</feature>
<dbReference type="GeneID" id="63742729"/>
<dbReference type="HOGENOM" id="CLU_1077994_0_0_1"/>
<sequence length="258" mass="28827">MRPRAQLTKSRLQNSTCPESRPTSQPRPTVSSALQQIIHSKVVASARPARTSFPRSNGCADRDRPRRRRPVRQILPVQMVLSVSRGTCPRPSISCSPPLLPPKPAADASSLAHARRQATVQDLEPPAALSLNPSDAISLALLSAFEREYTHLTVVDSQTRALLGYISIPHLQTLLDSGKVKPQDPVSSAMTHFQRRNRRYKVITLETPLEQLEEFFRGGQTDGPWREEFAVITDENRRFVLGVATAQDLEEFVRRRPA</sequence>
<name>A0A0B2WK58_METAS</name>
<dbReference type="RefSeq" id="XP_040674918.1">
    <property type="nucleotide sequence ID" value="XM_040827072.1"/>
</dbReference>
<gene>
    <name evidence="2" type="ORF">MAM_08274</name>
</gene>
<dbReference type="OrthoDB" id="2536440at2759"/>
<feature type="region of interest" description="Disordered" evidence="1">
    <location>
        <begin position="1"/>
        <end position="31"/>
    </location>
</feature>
<feature type="compositionally biased region" description="Polar residues" evidence="1">
    <location>
        <begin position="7"/>
        <end position="31"/>
    </location>
</feature>
<feature type="region of interest" description="Disordered" evidence="1">
    <location>
        <begin position="45"/>
        <end position="70"/>
    </location>
</feature>
<comment type="caution">
    <text evidence="2">The sequence shown here is derived from an EMBL/GenBank/DDBJ whole genome shotgun (WGS) entry which is preliminary data.</text>
</comment>
<evidence type="ECO:0000313" key="2">
    <source>
        <dbReference type="EMBL" id="KHN93852.1"/>
    </source>
</evidence>
<dbReference type="Gene3D" id="3.10.580.10">
    <property type="entry name" value="CBS-domain"/>
    <property type="match status" value="1"/>
</dbReference>
<protein>
    <recommendedName>
        <fullName evidence="4">Cystathionine beta-synthase, core</fullName>
    </recommendedName>
</protein>
<dbReference type="InterPro" id="IPR046342">
    <property type="entry name" value="CBS_dom_sf"/>
</dbReference>
<proteinExistence type="predicted"/>
<accession>A0A0B2WK58</accession>
<organism evidence="2 3">
    <name type="scientific">Metarhizium album (strain ARSEF 1941)</name>
    <dbReference type="NCBI Taxonomy" id="1081103"/>
    <lineage>
        <taxon>Eukaryota</taxon>
        <taxon>Fungi</taxon>
        <taxon>Dikarya</taxon>
        <taxon>Ascomycota</taxon>
        <taxon>Pezizomycotina</taxon>
        <taxon>Sordariomycetes</taxon>
        <taxon>Hypocreomycetidae</taxon>
        <taxon>Hypocreales</taxon>
        <taxon>Clavicipitaceae</taxon>
        <taxon>Metarhizium</taxon>
    </lineage>
</organism>
<dbReference type="PANTHER" id="PTHR42115:SF1">
    <property type="entry name" value="BETA-SYNTHASE (BETA-THIONASE), PUTATIVE (AFU_ORTHOLOGUE AFUA_3G08420)-RELATED"/>
    <property type="match status" value="1"/>
</dbReference>
<evidence type="ECO:0008006" key="4">
    <source>
        <dbReference type="Google" id="ProtNLM"/>
    </source>
</evidence>